<dbReference type="InterPro" id="IPR017871">
    <property type="entry name" value="ABC_transporter-like_CS"/>
</dbReference>
<dbReference type="GeneID" id="34617052"/>
<dbReference type="SUPFAM" id="SSF90123">
    <property type="entry name" value="ABC transporter transmembrane region"/>
    <property type="match status" value="2"/>
</dbReference>
<feature type="transmembrane region" description="Helical" evidence="9">
    <location>
        <begin position="127"/>
        <end position="143"/>
    </location>
</feature>
<evidence type="ECO:0000256" key="6">
    <source>
        <dbReference type="ARBA" id="ARBA00022989"/>
    </source>
</evidence>
<reference evidence="13" key="1">
    <citation type="journal article" date="2017" name="Genome Biol.">
        <title>Comparative genomics reveals high biological diversity and specific adaptations in the industrially and medically important fungal genus Aspergillus.</title>
        <authorList>
            <person name="de Vries R.P."/>
            <person name="Riley R."/>
            <person name="Wiebenga A."/>
            <person name="Aguilar-Osorio G."/>
            <person name="Amillis S."/>
            <person name="Uchima C.A."/>
            <person name="Anderluh G."/>
            <person name="Asadollahi M."/>
            <person name="Askin M."/>
            <person name="Barry K."/>
            <person name="Battaglia E."/>
            <person name="Bayram O."/>
            <person name="Benocci T."/>
            <person name="Braus-Stromeyer S.A."/>
            <person name="Caldana C."/>
            <person name="Canovas D."/>
            <person name="Cerqueira G.C."/>
            <person name="Chen F."/>
            <person name="Chen W."/>
            <person name="Choi C."/>
            <person name="Clum A."/>
            <person name="Dos Santos R.A."/>
            <person name="Damasio A.R."/>
            <person name="Diallinas G."/>
            <person name="Emri T."/>
            <person name="Fekete E."/>
            <person name="Flipphi M."/>
            <person name="Freyberg S."/>
            <person name="Gallo A."/>
            <person name="Gournas C."/>
            <person name="Habgood R."/>
            <person name="Hainaut M."/>
            <person name="Harispe M.L."/>
            <person name="Henrissat B."/>
            <person name="Hilden K.S."/>
            <person name="Hope R."/>
            <person name="Hossain A."/>
            <person name="Karabika E."/>
            <person name="Karaffa L."/>
            <person name="Karanyi Z."/>
            <person name="Krasevec N."/>
            <person name="Kuo A."/>
            <person name="Kusch H."/>
            <person name="LaButti K."/>
            <person name="Lagendijk E.L."/>
            <person name="Lapidus A."/>
            <person name="Levasseur A."/>
            <person name="Lindquist E."/>
            <person name="Lipzen A."/>
            <person name="Logrieco A.F."/>
            <person name="MacCabe A."/>
            <person name="Maekelae M.R."/>
            <person name="Malavazi I."/>
            <person name="Melin P."/>
            <person name="Meyer V."/>
            <person name="Mielnichuk N."/>
            <person name="Miskei M."/>
            <person name="Molnar A.P."/>
            <person name="Mule G."/>
            <person name="Ngan C.Y."/>
            <person name="Orejas M."/>
            <person name="Orosz E."/>
            <person name="Ouedraogo J.P."/>
            <person name="Overkamp K.M."/>
            <person name="Park H.-S."/>
            <person name="Perrone G."/>
            <person name="Piumi F."/>
            <person name="Punt P.J."/>
            <person name="Ram A.F."/>
            <person name="Ramon A."/>
            <person name="Rauscher S."/>
            <person name="Record E."/>
            <person name="Riano-Pachon D.M."/>
            <person name="Robert V."/>
            <person name="Roehrig J."/>
            <person name="Ruller R."/>
            <person name="Salamov A."/>
            <person name="Salih N.S."/>
            <person name="Samson R.A."/>
            <person name="Sandor E."/>
            <person name="Sanguinetti M."/>
            <person name="Schuetze T."/>
            <person name="Sepcic K."/>
            <person name="Shelest E."/>
            <person name="Sherlock G."/>
            <person name="Sophianopoulou V."/>
            <person name="Squina F.M."/>
            <person name="Sun H."/>
            <person name="Susca A."/>
            <person name="Todd R.B."/>
            <person name="Tsang A."/>
            <person name="Unkles S.E."/>
            <person name="van de Wiele N."/>
            <person name="van Rossen-Uffink D."/>
            <person name="Oliveira J.V."/>
            <person name="Vesth T.C."/>
            <person name="Visser J."/>
            <person name="Yu J.-H."/>
            <person name="Zhou M."/>
            <person name="Andersen M.R."/>
            <person name="Archer D.B."/>
            <person name="Baker S.E."/>
            <person name="Benoit I."/>
            <person name="Brakhage A.A."/>
            <person name="Braus G.H."/>
            <person name="Fischer R."/>
            <person name="Frisvad J.C."/>
            <person name="Goldman G.H."/>
            <person name="Houbraken J."/>
            <person name="Oakley B."/>
            <person name="Pocsi I."/>
            <person name="Scazzocchio C."/>
            <person name="Seiboth B."/>
            <person name="vanKuyk P.A."/>
            <person name="Wortman J."/>
            <person name="Dyer P.S."/>
            <person name="Grigoriev I.V."/>
        </authorList>
    </citation>
    <scope>NUCLEOTIDE SEQUENCE [LARGE SCALE GENOMIC DNA]</scope>
    <source>
        <strain evidence="13">CBS 506.65</strain>
    </source>
</reference>
<evidence type="ECO:0000313" key="13">
    <source>
        <dbReference type="Proteomes" id="UP000184188"/>
    </source>
</evidence>
<dbReference type="Pfam" id="PF00664">
    <property type="entry name" value="ABC_membrane"/>
    <property type="match status" value="1"/>
</dbReference>
<dbReference type="InterPro" id="IPR011527">
    <property type="entry name" value="ABC1_TM_dom"/>
</dbReference>
<dbReference type="PROSITE" id="PS50929">
    <property type="entry name" value="ABC_TM1F"/>
    <property type="match status" value="2"/>
</dbReference>
<proteinExistence type="predicted"/>
<feature type="transmembrane region" description="Helical" evidence="9">
    <location>
        <begin position="482"/>
        <end position="505"/>
    </location>
</feature>
<keyword evidence="5" id="KW-0067">ATP-binding</keyword>
<feature type="transmembrane region" description="Helical" evidence="9">
    <location>
        <begin position="155"/>
        <end position="173"/>
    </location>
</feature>
<dbReference type="InterPro" id="IPR044746">
    <property type="entry name" value="ABCC_6TM_D1"/>
</dbReference>
<evidence type="ECO:0000256" key="8">
    <source>
        <dbReference type="SAM" id="MobiDB-lite"/>
    </source>
</evidence>
<feature type="domain" description="ABC transmembrane type-1" evidence="11">
    <location>
        <begin position="267"/>
        <end position="543"/>
    </location>
</feature>
<dbReference type="SUPFAM" id="SSF52540">
    <property type="entry name" value="P-loop containing nucleoside triphosphate hydrolases"/>
    <property type="match status" value="2"/>
</dbReference>
<evidence type="ECO:0000313" key="12">
    <source>
        <dbReference type="EMBL" id="OJJ45854.1"/>
    </source>
</evidence>
<name>A0A1L9SFQ4_9EURO</name>
<evidence type="ECO:0000256" key="7">
    <source>
        <dbReference type="ARBA" id="ARBA00023136"/>
    </source>
</evidence>
<evidence type="ECO:0000256" key="4">
    <source>
        <dbReference type="ARBA" id="ARBA00022741"/>
    </source>
</evidence>
<dbReference type="PROSITE" id="PS00211">
    <property type="entry name" value="ABC_TRANSPORTER_1"/>
    <property type="match status" value="1"/>
</dbReference>
<sequence length="1414" mass="157090">MSCPSDNSFGPRVDPDCRSFDFTLLFEDAFFALAPAALFLLLVPSRLQRLWRAPVKSSSYRLAVIKLSILSVLFLLHLLYTVLRVKTSVLHTRLGLASGIINTIATITAAILSFLEDQRSVKPSDLLVVYYSFATILTLPQLRSLWEIPAQTCRAWWTAILVFNLAVLIVESFHKRRFLQPQYQKTATRESLCGFWGQSFFLWTLPFFQVGYSRVLGIGDLPEIDADLQARQAGEELTNAFKTNSGLMRATLCAYRWTFLSAIIPRICLAAFTFCQPFLITVMVDYMEDTAIDTQQYGQAIIGAYVLVYIGLAVSTSVYSRQVNRFITMTRSGLISIIYTHTTKLKGSDLADTAAVTLMGTDTERIVANMKLIHETWASILEVAIAVWLLERQLHVACLVPAVVAIGSVMAIHPLSSRMGQAQRAWIERVQTRVSSTTEMLRDIKSIKMLGLSGYMFKTLTALRKIELKTSQRFRKLMIGEIVLSNVPATFAPFATFTIYAIIAAVKHDATLLSSQAFTSLSLVTLVTNPLLTFIQSVPSLREAMACFDRIEEYCKKQPVQATQQSLSKEELVEHRSPGEHSYRGPQPAIEMTGSSPDAQSIVSFRDADIAWSRATILHSINLTIKVGRISIFVGPVGAGKLTLLQSILQETTVTSGSIHVPCHSSLAYCAQTPWIINDTIRENILMGAETDPKWYEFALSACGLQQDLQKIPAGDNCMAGSNGVSLSGGQKQRIALCRAIYSRAKLVLLDDVFSGLDAQNISLISDRLFGEGGYFRSAGVTVLLATHTESILEYADNIIVLKEGRIVDILSSSSTLKPEIVKSALNTNVTVEEEEQPTATHDNDTAITSQSSPRQNGTWEVYKYYYHSAGFIPFAAFIFFNLSEAVCSNFTTLWLEWWVETNEEQPNKDLGMYLGVYALLWALAFLILLVSLWTLIILIINSTALNLHTYLLRATLRAPFSFFQTDHGSLTNRFSQDMDLVDMALPLYASMYSAGTANCLVQLVILCVLGKYVAVSVPGLLISLVILQRYYLRTSRQIRLLDLENKAPLYSHFSESVHGMSTIRAFNLQSHFHEKMYRLLNRSQRPFYMLLCIQQWLTLVMGLMVSAIALIIVIIATSLKGQYTGATMGVALNIVLSFNDSLTSTLKNWTNLETSIGAVSRVRQFVQETPKDQRSDLHIGSSSLENTDKVIISFDSVSAGYSSTSVLKNLSFRISPGEKIAICGASGSGKTSLIMALLGMNTIHSGRVSLNDHDLSTLSESEIHALINVVPQDPFLLPGTTTIRENVDPFARASDEEIEHALRKVGMWEKLNPDSGGNHSQRSRLDSSIGRSWSIGEKQLLALARPLAVPKPILILDEASSSVDAETEETMQRIIDTELAGRTVLSVMHRVRFLDRYDRVFVLNGGELSKRRE</sequence>
<dbReference type="Pfam" id="PF24357">
    <property type="entry name" value="TMD0_ABC"/>
    <property type="match status" value="1"/>
</dbReference>
<dbReference type="Pfam" id="PF00005">
    <property type="entry name" value="ABC_tran"/>
    <property type="match status" value="2"/>
</dbReference>
<dbReference type="InterPro" id="IPR027417">
    <property type="entry name" value="P-loop_NTPase"/>
</dbReference>
<feature type="transmembrane region" description="Helical" evidence="9">
    <location>
        <begin position="64"/>
        <end position="83"/>
    </location>
</feature>
<dbReference type="PROSITE" id="PS50893">
    <property type="entry name" value="ABC_TRANSPORTER_2"/>
    <property type="match status" value="2"/>
</dbReference>
<dbReference type="FunFam" id="1.20.1560.10:FF:000055">
    <property type="entry name" value="ABC multidrug transporter (Eurofung)"/>
    <property type="match status" value="1"/>
</dbReference>
<evidence type="ECO:0000256" key="3">
    <source>
        <dbReference type="ARBA" id="ARBA00022692"/>
    </source>
</evidence>
<dbReference type="GO" id="GO:0140359">
    <property type="term" value="F:ABC-type transporter activity"/>
    <property type="evidence" value="ECO:0007669"/>
    <property type="project" value="InterPro"/>
</dbReference>
<dbReference type="InterPro" id="IPR056227">
    <property type="entry name" value="TMD0_ABC"/>
</dbReference>
<feature type="domain" description="ABC transporter" evidence="10">
    <location>
        <begin position="1193"/>
        <end position="1414"/>
    </location>
</feature>
<feature type="transmembrane region" description="Helical" evidence="9">
    <location>
        <begin position="517"/>
        <end position="535"/>
    </location>
</feature>
<dbReference type="OrthoDB" id="6500128at2759"/>
<dbReference type="InterPro" id="IPR003439">
    <property type="entry name" value="ABC_transporter-like_ATP-bd"/>
</dbReference>
<organism evidence="12 13">
    <name type="scientific">Penicilliopsis zonata CBS 506.65</name>
    <dbReference type="NCBI Taxonomy" id="1073090"/>
    <lineage>
        <taxon>Eukaryota</taxon>
        <taxon>Fungi</taxon>
        <taxon>Dikarya</taxon>
        <taxon>Ascomycota</taxon>
        <taxon>Pezizomycotina</taxon>
        <taxon>Eurotiomycetes</taxon>
        <taxon>Eurotiomycetidae</taxon>
        <taxon>Eurotiales</taxon>
        <taxon>Aspergillaceae</taxon>
        <taxon>Penicilliopsis</taxon>
    </lineage>
</organism>
<dbReference type="STRING" id="1073090.A0A1L9SFQ4"/>
<dbReference type="InterPro" id="IPR036640">
    <property type="entry name" value="ABC1_TM_sf"/>
</dbReference>
<keyword evidence="4" id="KW-0547">Nucleotide-binding</keyword>
<feature type="transmembrane region" description="Helical" evidence="9">
    <location>
        <begin position="1013"/>
        <end position="1033"/>
    </location>
</feature>
<feature type="transmembrane region" description="Helical" evidence="9">
    <location>
        <begin position="22"/>
        <end position="43"/>
    </location>
</feature>
<dbReference type="EMBL" id="KV878344">
    <property type="protein sequence ID" value="OJJ45854.1"/>
    <property type="molecule type" value="Genomic_DNA"/>
</dbReference>
<evidence type="ECO:0000259" key="11">
    <source>
        <dbReference type="PROSITE" id="PS50929"/>
    </source>
</evidence>
<dbReference type="VEuPathDB" id="FungiDB:ASPZODRAFT_98811"/>
<feature type="transmembrane region" description="Helical" evidence="9">
    <location>
        <begin position="257"/>
        <end position="280"/>
    </location>
</feature>
<feature type="transmembrane region" description="Helical" evidence="9">
    <location>
        <begin position="300"/>
        <end position="319"/>
    </location>
</feature>
<protein>
    <recommendedName>
        <fullName evidence="14">ABC transporter</fullName>
    </recommendedName>
</protein>
<feature type="domain" description="ABC transmembrane type-1" evidence="11">
    <location>
        <begin position="876"/>
        <end position="1155"/>
    </location>
</feature>
<keyword evidence="7 9" id="KW-0472">Membrane</keyword>
<evidence type="ECO:0000256" key="1">
    <source>
        <dbReference type="ARBA" id="ARBA00004141"/>
    </source>
</evidence>
<evidence type="ECO:0008006" key="14">
    <source>
        <dbReference type="Google" id="ProtNLM"/>
    </source>
</evidence>
<dbReference type="GO" id="GO:0005524">
    <property type="term" value="F:ATP binding"/>
    <property type="evidence" value="ECO:0007669"/>
    <property type="project" value="UniProtKB-KW"/>
</dbReference>
<evidence type="ECO:0000256" key="9">
    <source>
        <dbReference type="SAM" id="Phobius"/>
    </source>
</evidence>
<dbReference type="InterPro" id="IPR050173">
    <property type="entry name" value="ABC_transporter_C-like"/>
</dbReference>
<dbReference type="GO" id="GO:0016887">
    <property type="term" value="F:ATP hydrolysis activity"/>
    <property type="evidence" value="ECO:0007669"/>
    <property type="project" value="InterPro"/>
</dbReference>
<dbReference type="RefSeq" id="XP_022580364.1">
    <property type="nucleotide sequence ID" value="XM_022730588.1"/>
</dbReference>
<dbReference type="CDD" id="cd03250">
    <property type="entry name" value="ABCC_MRP_domain1"/>
    <property type="match status" value="1"/>
</dbReference>
<feature type="transmembrane region" description="Helical" evidence="9">
    <location>
        <begin position="872"/>
        <end position="896"/>
    </location>
</feature>
<feature type="compositionally biased region" description="Basic and acidic residues" evidence="8">
    <location>
        <begin position="568"/>
        <end position="583"/>
    </location>
</feature>
<accession>A0A1L9SFQ4</accession>
<feature type="transmembrane region" description="Helical" evidence="9">
    <location>
        <begin position="1088"/>
        <end position="1117"/>
    </location>
</feature>
<evidence type="ECO:0000256" key="5">
    <source>
        <dbReference type="ARBA" id="ARBA00022840"/>
    </source>
</evidence>
<feature type="region of interest" description="Disordered" evidence="8">
    <location>
        <begin position="566"/>
        <end position="586"/>
    </location>
</feature>
<evidence type="ECO:0000259" key="10">
    <source>
        <dbReference type="PROSITE" id="PS50893"/>
    </source>
</evidence>
<keyword evidence="2" id="KW-0813">Transport</keyword>
<feature type="transmembrane region" description="Helical" evidence="9">
    <location>
        <begin position="986"/>
        <end position="1007"/>
    </location>
</feature>
<keyword evidence="6 9" id="KW-1133">Transmembrane helix</keyword>
<keyword evidence="13" id="KW-1185">Reference proteome</keyword>
<feature type="domain" description="ABC transporter" evidence="10">
    <location>
        <begin position="603"/>
        <end position="829"/>
    </location>
</feature>
<gene>
    <name evidence="12" type="ORF">ASPZODRAFT_98811</name>
</gene>
<dbReference type="InterPro" id="IPR003593">
    <property type="entry name" value="AAA+_ATPase"/>
</dbReference>
<feature type="transmembrane region" description="Helical" evidence="9">
    <location>
        <begin position="95"/>
        <end position="115"/>
    </location>
</feature>
<dbReference type="FunFam" id="1.20.1560.10:FF:000066">
    <property type="entry name" value="ABC multidrug transporter (Eurofung)"/>
    <property type="match status" value="1"/>
</dbReference>
<feature type="region of interest" description="Disordered" evidence="8">
    <location>
        <begin position="833"/>
        <end position="854"/>
    </location>
</feature>
<dbReference type="CDD" id="cd18580">
    <property type="entry name" value="ABC_6TM_ABCC_D2"/>
    <property type="match status" value="1"/>
</dbReference>
<dbReference type="SMART" id="SM00382">
    <property type="entry name" value="AAA"/>
    <property type="match status" value="2"/>
</dbReference>
<dbReference type="CDD" id="cd18579">
    <property type="entry name" value="ABC_6TM_ABCC_D1"/>
    <property type="match status" value="1"/>
</dbReference>
<feature type="transmembrane region" description="Helical" evidence="9">
    <location>
        <begin position="916"/>
        <end position="941"/>
    </location>
</feature>
<dbReference type="Gene3D" id="3.40.50.300">
    <property type="entry name" value="P-loop containing nucleotide triphosphate hydrolases"/>
    <property type="match status" value="2"/>
</dbReference>
<dbReference type="GO" id="GO:0016020">
    <property type="term" value="C:membrane"/>
    <property type="evidence" value="ECO:0007669"/>
    <property type="project" value="UniProtKB-SubCell"/>
</dbReference>
<comment type="subcellular location">
    <subcellularLocation>
        <location evidence="1">Membrane</location>
        <topology evidence="1">Multi-pass membrane protein</topology>
    </subcellularLocation>
</comment>
<evidence type="ECO:0000256" key="2">
    <source>
        <dbReference type="ARBA" id="ARBA00022448"/>
    </source>
</evidence>
<dbReference type="PANTHER" id="PTHR24223">
    <property type="entry name" value="ATP-BINDING CASSETTE SUB-FAMILY C"/>
    <property type="match status" value="1"/>
</dbReference>
<dbReference type="Gene3D" id="1.20.1560.10">
    <property type="entry name" value="ABC transporter type 1, transmembrane domain"/>
    <property type="match status" value="2"/>
</dbReference>
<dbReference type="Proteomes" id="UP000184188">
    <property type="component" value="Unassembled WGS sequence"/>
</dbReference>
<keyword evidence="3 9" id="KW-0812">Transmembrane</keyword>
<dbReference type="PANTHER" id="PTHR24223:SF404">
    <property type="entry name" value="ABC MULTIDRUG TRANSPORTER (EUROFUNG)-RELATED"/>
    <property type="match status" value="1"/>
</dbReference>
<dbReference type="InterPro" id="IPR044726">
    <property type="entry name" value="ABCC_6TM_D2"/>
</dbReference>
<feature type="compositionally biased region" description="Polar residues" evidence="8">
    <location>
        <begin position="838"/>
        <end position="854"/>
    </location>
</feature>